<evidence type="ECO:0000313" key="2">
    <source>
        <dbReference type="Proteomes" id="UP000468581"/>
    </source>
</evidence>
<evidence type="ECO:0000313" key="1">
    <source>
        <dbReference type="EMBL" id="NER13593.1"/>
    </source>
</evidence>
<dbReference type="EMBL" id="JAABOO010000002">
    <property type="protein sequence ID" value="NER13593.1"/>
    <property type="molecule type" value="Genomic_DNA"/>
</dbReference>
<protein>
    <submittedName>
        <fullName evidence="1">Uncharacterized protein</fullName>
    </submittedName>
</protein>
<dbReference type="RefSeq" id="WP_163606640.1">
    <property type="nucleotide sequence ID" value="NZ_JAABOO010000002.1"/>
</dbReference>
<comment type="caution">
    <text evidence="1">The sequence shown here is derived from an EMBL/GenBank/DDBJ whole genome shotgun (WGS) entry which is preliminary data.</text>
</comment>
<dbReference type="AlphaFoldDB" id="A0A6P0URU8"/>
<organism evidence="1 2">
    <name type="scientific">Leptobacterium flavescens</name>
    <dbReference type="NCBI Taxonomy" id="472055"/>
    <lineage>
        <taxon>Bacteria</taxon>
        <taxon>Pseudomonadati</taxon>
        <taxon>Bacteroidota</taxon>
        <taxon>Flavobacteriia</taxon>
        <taxon>Flavobacteriales</taxon>
        <taxon>Flavobacteriaceae</taxon>
        <taxon>Leptobacterium</taxon>
    </lineage>
</organism>
<keyword evidence="2" id="KW-1185">Reference proteome</keyword>
<reference evidence="1 2" key="1">
    <citation type="submission" date="2020-01" db="EMBL/GenBank/DDBJ databases">
        <title>Leptobacterium flavescens.</title>
        <authorList>
            <person name="Wang G."/>
        </authorList>
    </citation>
    <scope>NUCLEOTIDE SEQUENCE [LARGE SCALE GENOMIC DNA]</scope>
    <source>
        <strain evidence="1 2">KCTC 22160</strain>
    </source>
</reference>
<dbReference type="Proteomes" id="UP000468581">
    <property type="component" value="Unassembled WGS sequence"/>
</dbReference>
<accession>A0A6P0URU8</accession>
<gene>
    <name evidence="1" type="ORF">GWK08_09105</name>
</gene>
<sequence>MNTDYPEIQALKNFTERYVLETEILPEIFIHKDLTTINLRLNNKNYHLQIEDEYNDLKLCNKLVNAVLVLRELEALEDSTDYLDWCRELGLNAGNEPLRNYYQDTVKHLPEISRLFPDGKIRSFISYLDFQLNSGAMQALRRG</sequence>
<proteinExistence type="predicted"/>
<name>A0A6P0URU8_9FLAO</name>